<comment type="caution">
    <text evidence="2">The sequence shown here is derived from an EMBL/GenBank/DDBJ whole genome shotgun (WGS) entry which is preliminary data.</text>
</comment>
<dbReference type="EMBL" id="KZ308212">
    <property type="protein sequence ID" value="KAG8224786.1"/>
    <property type="molecule type" value="Genomic_DNA"/>
</dbReference>
<feature type="region of interest" description="Disordered" evidence="1">
    <location>
        <begin position="1"/>
        <end position="25"/>
    </location>
</feature>
<evidence type="ECO:0000313" key="3">
    <source>
        <dbReference type="Proteomes" id="UP000792457"/>
    </source>
</evidence>
<sequence>MQKRKQEVVPDTEPTALGSKKLNQEKPSSRFDYTLRLVDQALEPWLKIRLQQPMPDNLNKIIRNCLKMNPEEEYQELKKNIHQEKGNIALIATTQKNAYPRWFVQVSVCGDHHKKFDESSFKV</sequence>
<evidence type="ECO:0000313" key="2">
    <source>
        <dbReference type="EMBL" id="KAG8224786.1"/>
    </source>
</evidence>
<proteinExistence type="predicted"/>
<protein>
    <submittedName>
        <fullName evidence="2">Uncharacterized protein</fullName>
    </submittedName>
</protein>
<dbReference type="AlphaFoldDB" id="A0A8K0JYU8"/>
<reference evidence="2" key="1">
    <citation type="submission" date="2013-04" db="EMBL/GenBank/DDBJ databases">
        <authorList>
            <person name="Qu J."/>
            <person name="Murali S.C."/>
            <person name="Bandaranaike D."/>
            <person name="Bellair M."/>
            <person name="Blankenburg K."/>
            <person name="Chao H."/>
            <person name="Dinh H."/>
            <person name="Doddapaneni H."/>
            <person name="Downs B."/>
            <person name="Dugan-Rocha S."/>
            <person name="Elkadiri S."/>
            <person name="Gnanaolivu R.D."/>
            <person name="Hernandez B."/>
            <person name="Javaid M."/>
            <person name="Jayaseelan J.C."/>
            <person name="Lee S."/>
            <person name="Li M."/>
            <person name="Ming W."/>
            <person name="Munidasa M."/>
            <person name="Muniz J."/>
            <person name="Nguyen L."/>
            <person name="Ongeri F."/>
            <person name="Osuji N."/>
            <person name="Pu L.-L."/>
            <person name="Puazo M."/>
            <person name="Qu C."/>
            <person name="Quiroz J."/>
            <person name="Raj R."/>
            <person name="Weissenberger G."/>
            <person name="Xin Y."/>
            <person name="Zou X."/>
            <person name="Han Y."/>
            <person name="Richards S."/>
            <person name="Worley K."/>
            <person name="Muzny D."/>
            <person name="Gibbs R."/>
        </authorList>
    </citation>
    <scope>NUCLEOTIDE SEQUENCE</scope>
    <source>
        <strain evidence="2">Sampled in the wild</strain>
    </source>
</reference>
<name>A0A8K0JYU8_LADFU</name>
<accession>A0A8K0JYU8</accession>
<reference evidence="2" key="2">
    <citation type="submission" date="2017-10" db="EMBL/GenBank/DDBJ databases">
        <title>Ladona fulva Genome sequencing and assembly.</title>
        <authorList>
            <person name="Murali S."/>
            <person name="Richards S."/>
            <person name="Bandaranaike D."/>
            <person name="Bellair M."/>
            <person name="Blankenburg K."/>
            <person name="Chao H."/>
            <person name="Dinh H."/>
            <person name="Doddapaneni H."/>
            <person name="Dugan-Rocha S."/>
            <person name="Elkadiri S."/>
            <person name="Gnanaolivu R."/>
            <person name="Hernandez B."/>
            <person name="Skinner E."/>
            <person name="Javaid M."/>
            <person name="Lee S."/>
            <person name="Li M."/>
            <person name="Ming W."/>
            <person name="Munidasa M."/>
            <person name="Muniz J."/>
            <person name="Nguyen L."/>
            <person name="Hughes D."/>
            <person name="Osuji N."/>
            <person name="Pu L.-L."/>
            <person name="Puazo M."/>
            <person name="Qu C."/>
            <person name="Quiroz J."/>
            <person name="Raj R."/>
            <person name="Weissenberger G."/>
            <person name="Xin Y."/>
            <person name="Zou X."/>
            <person name="Han Y."/>
            <person name="Worley K."/>
            <person name="Muzny D."/>
            <person name="Gibbs R."/>
        </authorList>
    </citation>
    <scope>NUCLEOTIDE SEQUENCE</scope>
    <source>
        <strain evidence="2">Sampled in the wild</strain>
    </source>
</reference>
<evidence type="ECO:0000256" key="1">
    <source>
        <dbReference type="SAM" id="MobiDB-lite"/>
    </source>
</evidence>
<organism evidence="2 3">
    <name type="scientific">Ladona fulva</name>
    <name type="common">Scarce chaser dragonfly</name>
    <name type="synonym">Libellula fulva</name>
    <dbReference type="NCBI Taxonomy" id="123851"/>
    <lineage>
        <taxon>Eukaryota</taxon>
        <taxon>Metazoa</taxon>
        <taxon>Ecdysozoa</taxon>
        <taxon>Arthropoda</taxon>
        <taxon>Hexapoda</taxon>
        <taxon>Insecta</taxon>
        <taxon>Pterygota</taxon>
        <taxon>Palaeoptera</taxon>
        <taxon>Odonata</taxon>
        <taxon>Epiprocta</taxon>
        <taxon>Anisoptera</taxon>
        <taxon>Libelluloidea</taxon>
        <taxon>Libellulidae</taxon>
        <taxon>Ladona</taxon>
    </lineage>
</organism>
<dbReference type="Proteomes" id="UP000792457">
    <property type="component" value="Unassembled WGS sequence"/>
</dbReference>
<gene>
    <name evidence="2" type="ORF">J437_LFUL002231</name>
</gene>
<keyword evidence="3" id="KW-1185">Reference proteome</keyword>